<evidence type="ECO:0008006" key="4">
    <source>
        <dbReference type="Google" id="ProtNLM"/>
    </source>
</evidence>
<dbReference type="PRINTS" id="PR00081">
    <property type="entry name" value="GDHRDH"/>
</dbReference>
<proteinExistence type="inferred from homology"/>
<evidence type="ECO:0000313" key="3">
    <source>
        <dbReference type="Proteomes" id="UP000177583"/>
    </source>
</evidence>
<dbReference type="PANTHER" id="PTHR45458:SF1">
    <property type="entry name" value="SHORT CHAIN DEHYDROGENASE"/>
    <property type="match status" value="1"/>
</dbReference>
<sequence>MDRVLITGASRGIGRELVEQFAALGWEVYAALRTPMGTPFPPGVVPLELDLKDPASPARMSKALKGKPLDLLWNNAGLYGLGASRIGEIDPQEWQEVLTVNSLGPLLVTQALLPNLKLGQKKWVVATSSTMGSIGENTSGGSYAYRASKAALNSTVKSLAQDLGPSGFTCVAFCPGWVKTDMGGTSAPLEAKTSVAGLIQQCLSLTRRDNGRFLNWQGREIPW</sequence>
<dbReference type="EMBL" id="MFNF01000017">
    <property type="protein sequence ID" value="OGH03411.1"/>
    <property type="molecule type" value="Genomic_DNA"/>
</dbReference>
<dbReference type="CDD" id="cd05325">
    <property type="entry name" value="carb_red_sniffer_like_SDR_c"/>
    <property type="match status" value="1"/>
</dbReference>
<dbReference type="GO" id="GO:0016616">
    <property type="term" value="F:oxidoreductase activity, acting on the CH-OH group of donors, NAD or NADP as acceptor"/>
    <property type="evidence" value="ECO:0007669"/>
    <property type="project" value="TreeGrafter"/>
</dbReference>
<dbReference type="Gene3D" id="3.40.50.720">
    <property type="entry name" value="NAD(P)-binding Rossmann-like Domain"/>
    <property type="match status" value="1"/>
</dbReference>
<comment type="similarity">
    <text evidence="1">Belongs to the short-chain dehydrogenases/reductases (SDR) family.</text>
</comment>
<protein>
    <recommendedName>
        <fullName evidence="4">Short-chain dehydrogenase</fullName>
    </recommendedName>
</protein>
<organism evidence="2 3">
    <name type="scientific">Candidatus Lambdaproteobacteria bacterium RIFOXYD2_FULL_56_26</name>
    <dbReference type="NCBI Taxonomy" id="1817773"/>
    <lineage>
        <taxon>Bacteria</taxon>
        <taxon>Pseudomonadati</taxon>
        <taxon>Pseudomonadota</taxon>
        <taxon>Candidatus Lambdaproteobacteria</taxon>
    </lineage>
</organism>
<dbReference type="Proteomes" id="UP000177583">
    <property type="component" value="Unassembled WGS sequence"/>
</dbReference>
<dbReference type="PANTHER" id="PTHR45458">
    <property type="entry name" value="SHORT-CHAIN DEHYDROGENASE/REDUCTASE SDR"/>
    <property type="match status" value="1"/>
</dbReference>
<evidence type="ECO:0000313" key="2">
    <source>
        <dbReference type="EMBL" id="OGH03411.1"/>
    </source>
</evidence>
<evidence type="ECO:0000256" key="1">
    <source>
        <dbReference type="RuleBase" id="RU000363"/>
    </source>
</evidence>
<accession>A0A1F6GZD3</accession>
<dbReference type="SUPFAM" id="SSF51735">
    <property type="entry name" value="NAD(P)-binding Rossmann-fold domains"/>
    <property type="match status" value="1"/>
</dbReference>
<dbReference type="InterPro" id="IPR052184">
    <property type="entry name" value="SDR_enzymes"/>
</dbReference>
<comment type="caution">
    <text evidence="2">The sequence shown here is derived from an EMBL/GenBank/DDBJ whole genome shotgun (WGS) entry which is preliminary data.</text>
</comment>
<reference evidence="2 3" key="1">
    <citation type="journal article" date="2016" name="Nat. Commun.">
        <title>Thousands of microbial genomes shed light on interconnected biogeochemical processes in an aquifer system.</title>
        <authorList>
            <person name="Anantharaman K."/>
            <person name="Brown C.T."/>
            <person name="Hug L.A."/>
            <person name="Sharon I."/>
            <person name="Castelle C.J."/>
            <person name="Probst A.J."/>
            <person name="Thomas B.C."/>
            <person name="Singh A."/>
            <person name="Wilkins M.J."/>
            <person name="Karaoz U."/>
            <person name="Brodie E.L."/>
            <person name="Williams K.H."/>
            <person name="Hubbard S.S."/>
            <person name="Banfield J.F."/>
        </authorList>
    </citation>
    <scope>NUCLEOTIDE SEQUENCE [LARGE SCALE GENOMIC DNA]</scope>
</reference>
<name>A0A1F6GZD3_9PROT</name>
<dbReference type="Pfam" id="PF00106">
    <property type="entry name" value="adh_short"/>
    <property type="match status" value="1"/>
</dbReference>
<dbReference type="InterPro" id="IPR036291">
    <property type="entry name" value="NAD(P)-bd_dom_sf"/>
</dbReference>
<dbReference type="AlphaFoldDB" id="A0A1F6GZD3"/>
<dbReference type="PRINTS" id="PR00080">
    <property type="entry name" value="SDRFAMILY"/>
</dbReference>
<dbReference type="InterPro" id="IPR002347">
    <property type="entry name" value="SDR_fam"/>
</dbReference>
<gene>
    <name evidence="2" type="ORF">A2557_02695</name>
</gene>